<proteinExistence type="predicted"/>
<reference evidence="2" key="1">
    <citation type="journal article" date="2021" name="PeerJ">
        <title>Extensive microbial diversity within the chicken gut microbiome revealed by metagenomics and culture.</title>
        <authorList>
            <person name="Gilroy R."/>
            <person name="Ravi A."/>
            <person name="Getino M."/>
            <person name="Pursley I."/>
            <person name="Horton D.L."/>
            <person name="Alikhan N.F."/>
            <person name="Baker D."/>
            <person name="Gharbi K."/>
            <person name="Hall N."/>
            <person name="Watson M."/>
            <person name="Adriaenssens E.M."/>
            <person name="Foster-Nyarko E."/>
            <person name="Jarju S."/>
            <person name="Secka A."/>
            <person name="Antonio M."/>
            <person name="Oren A."/>
            <person name="Chaudhuri R.R."/>
            <person name="La Ragione R."/>
            <person name="Hildebrand F."/>
            <person name="Pallen M.J."/>
        </authorList>
    </citation>
    <scope>NUCLEOTIDE SEQUENCE</scope>
    <source>
        <strain evidence="2">ChiHjej12B11-9795</strain>
    </source>
</reference>
<organism evidence="2 3">
    <name type="scientific">Candidatus Bacteroides avicola</name>
    <dbReference type="NCBI Taxonomy" id="2838468"/>
    <lineage>
        <taxon>Bacteria</taxon>
        <taxon>Pseudomonadati</taxon>
        <taxon>Bacteroidota</taxon>
        <taxon>Bacteroidia</taxon>
        <taxon>Bacteroidales</taxon>
        <taxon>Bacteroidaceae</taxon>
        <taxon>Bacteroides</taxon>
    </lineage>
</organism>
<comment type="caution">
    <text evidence="2">The sequence shown here is derived from an EMBL/GenBank/DDBJ whole genome shotgun (WGS) entry which is preliminary data.</text>
</comment>
<feature type="chain" id="PRO_5038583859" description="Periplasmic heavy metal sensor" evidence="1">
    <location>
        <begin position="21"/>
        <end position="153"/>
    </location>
</feature>
<feature type="signal peptide" evidence="1">
    <location>
        <begin position="1"/>
        <end position="20"/>
    </location>
</feature>
<gene>
    <name evidence="2" type="ORF">H9950_04485</name>
</gene>
<evidence type="ECO:0000313" key="3">
    <source>
        <dbReference type="Proteomes" id="UP000823862"/>
    </source>
</evidence>
<dbReference type="EMBL" id="DWZI01000027">
    <property type="protein sequence ID" value="HJA85443.1"/>
    <property type="molecule type" value="Genomic_DNA"/>
</dbReference>
<evidence type="ECO:0000313" key="2">
    <source>
        <dbReference type="EMBL" id="HJA85443.1"/>
    </source>
</evidence>
<sequence length="153" mass="17839">MKRLLVAVVLLCGFLPWLVAAEGCDQHLTKDEFRNRQKAYIVEKAGLTEEEAAAFFPLYFELQDKKQQLNEEAWSLLREGKKEGVSEERYEEIMEGVYDARISADKLEKAYFGKFRDILTCRKIYLVQRAEMSFHRELLKGMRGKGAPRKGRK</sequence>
<keyword evidence="1" id="KW-0732">Signal</keyword>
<name>A0A9D2KUV8_9BACE</name>
<reference evidence="2" key="2">
    <citation type="submission" date="2021-04" db="EMBL/GenBank/DDBJ databases">
        <authorList>
            <person name="Gilroy R."/>
        </authorList>
    </citation>
    <scope>NUCLEOTIDE SEQUENCE</scope>
    <source>
        <strain evidence="2">ChiHjej12B11-9795</strain>
    </source>
</reference>
<protein>
    <recommendedName>
        <fullName evidence="4">Periplasmic heavy metal sensor</fullName>
    </recommendedName>
</protein>
<evidence type="ECO:0000256" key="1">
    <source>
        <dbReference type="SAM" id="SignalP"/>
    </source>
</evidence>
<accession>A0A9D2KUV8</accession>
<evidence type="ECO:0008006" key="4">
    <source>
        <dbReference type="Google" id="ProtNLM"/>
    </source>
</evidence>
<dbReference type="Proteomes" id="UP000823862">
    <property type="component" value="Unassembled WGS sequence"/>
</dbReference>
<dbReference type="AlphaFoldDB" id="A0A9D2KUV8"/>